<keyword evidence="4 5" id="KW-0413">Isomerase</keyword>
<feature type="domain" description="Pseudouridine synthase II N-terminal" evidence="6">
    <location>
        <begin position="37"/>
        <end position="183"/>
    </location>
</feature>
<dbReference type="SUPFAM" id="SSF55120">
    <property type="entry name" value="Pseudouridine synthase"/>
    <property type="match status" value="1"/>
</dbReference>
<accession>A0A4V2X9S4</accession>
<comment type="catalytic activity">
    <reaction evidence="1 5">
        <text>uridine(55) in tRNA = pseudouridine(55) in tRNA</text>
        <dbReference type="Rhea" id="RHEA:42532"/>
        <dbReference type="Rhea" id="RHEA-COMP:10101"/>
        <dbReference type="Rhea" id="RHEA-COMP:10102"/>
        <dbReference type="ChEBI" id="CHEBI:65314"/>
        <dbReference type="ChEBI" id="CHEBI:65315"/>
        <dbReference type="EC" id="5.4.99.25"/>
    </reaction>
</comment>
<dbReference type="PANTHER" id="PTHR13767">
    <property type="entry name" value="TRNA-PSEUDOURIDINE SYNTHASE"/>
    <property type="match status" value="1"/>
</dbReference>
<evidence type="ECO:0000256" key="1">
    <source>
        <dbReference type="ARBA" id="ARBA00000385"/>
    </source>
</evidence>
<dbReference type="AlphaFoldDB" id="A0A4V2X9S4"/>
<evidence type="ECO:0000256" key="3">
    <source>
        <dbReference type="ARBA" id="ARBA00022694"/>
    </source>
</evidence>
<keyword evidence="8" id="KW-1185">Reference proteome</keyword>
<dbReference type="InterPro" id="IPR002501">
    <property type="entry name" value="PsdUridine_synth_N"/>
</dbReference>
<dbReference type="EMBL" id="SMJU01000007">
    <property type="protein sequence ID" value="TDB64475.1"/>
    <property type="molecule type" value="Genomic_DNA"/>
</dbReference>
<evidence type="ECO:0000256" key="4">
    <source>
        <dbReference type="ARBA" id="ARBA00023235"/>
    </source>
</evidence>
<dbReference type="NCBIfam" id="TIGR00431">
    <property type="entry name" value="TruB"/>
    <property type="match status" value="1"/>
</dbReference>
<evidence type="ECO:0000313" key="7">
    <source>
        <dbReference type="EMBL" id="TDB64475.1"/>
    </source>
</evidence>
<feature type="active site" description="Nucleophile" evidence="5">
    <location>
        <position position="50"/>
    </location>
</feature>
<evidence type="ECO:0000313" key="8">
    <source>
        <dbReference type="Proteomes" id="UP000295706"/>
    </source>
</evidence>
<dbReference type="GO" id="GO:0160148">
    <property type="term" value="F:tRNA pseudouridine(55) synthase activity"/>
    <property type="evidence" value="ECO:0007669"/>
    <property type="project" value="UniProtKB-EC"/>
</dbReference>
<dbReference type="InterPro" id="IPR014780">
    <property type="entry name" value="tRNA_psdUridine_synth_TruB"/>
</dbReference>
<dbReference type="GO" id="GO:0031119">
    <property type="term" value="P:tRNA pseudouridine synthesis"/>
    <property type="evidence" value="ECO:0007669"/>
    <property type="project" value="UniProtKB-UniRule"/>
</dbReference>
<keyword evidence="3 5" id="KW-0819">tRNA processing</keyword>
<protein>
    <recommendedName>
        <fullName evidence="5">tRNA pseudouridine synthase B</fullName>
        <ecNumber evidence="5">5.4.99.25</ecNumber>
    </recommendedName>
    <alternativeName>
        <fullName evidence="5">tRNA pseudouridine(55) synthase</fullName>
        <shortName evidence="5">Psi55 synthase</shortName>
    </alternativeName>
    <alternativeName>
        <fullName evidence="5">tRNA pseudouridylate synthase</fullName>
    </alternativeName>
    <alternativeName>
        <fullName evidence="5">tRNA-uridine isomerase</fullName>
    </alternativeName>
</protein>
<dbReference type="InterPro" id="IPR020103">
    <property type="entry name" value="PsdUridine_synth_cat_dom_sf"/>
</dbReference>
<dbReference type="EC" id="5.4.99.25" evidence="5"/>
<evidence type="ECO:0000259" key="6">
    <source>
        <dbReference type="Pfam" id="PF01509"/>
    </source>
</evidence>
<dbReference type="Gene3D" id="3.30.2350.10">
    <property type="entry name" value="Pseudouridine synthase"/>
    <property type="match status" value="1"/>
</dbReference>
<dbReference type="CDD" id="cd02573">
    <property type="entry name" value="PseudoU_synth_EcTruB"/>
    <property type="match status" value="1"/>
</dbReference>
<comment type="function">
    <text evidence="5">Responsible for synthesis of pseudouridine from uracil-55 in the psi GC loop of transfer RNAs.</text>
</comment>
<name>A0A4V2X9S4_9BACT</name>
<gene>
    <name evidence="5 7" type="primary">truB</name>
    <name evidence="7" type="ORF">EZE20_12420</name>
</gene>
<dbReference type="GO" id="GO:1990481">
    <property type="term" value="P:mRNA pseudouridine synthesis"/>
    <property type="evidence" value="ECO:0007669"/>
    <property type="project" value="TreeGrafter"/>
</dbReference>
<evidence type="ECO:0000256" key="5">
    <source>
        <dbReference type="HAMAP-Rule" id="MF_01080"/>
    </source>
</evidence>
<comment type="caution">
    <text evidence="7">The sequence shown here is derived from an EMBL/GenBank/DDBJ whole genome shotgun (WGS) entry which is preliminary data.</text>
</comment>
<comment type="similarity">
    <text evidence="2 5">Belongs to the pseudouridine synthase TruB family. Type 1 subfamily.</text>
</comment>
<dbReference type="HAMAP" id="MF_01080">
    <property type="entry name" value="TruB_bact"/>
    <property type="match status" value="1"/>
</dbReference>
<evidence type="ECO:0000256" key="2">
    <source>
        <dbReference type="ARBA" id="ARBA00005642"/>
    </source>
</evidence>
<dbReference type="Proteomes" id="UP000295706">
    <property type="component" value="Unassembled WGS sequence"/>
</dbReference>
<dbReference type="OrthoDB" id="9802309at2"/>
<dbReference type="GO" id="GO:0003723">
    <property type="term" value="F:RNA binding"/>
    <property type="evidence" value="ECO:0007669"/>
    <property type="project" value="InterPro"/>
</dbReference>
<dbReference type="RefSeq" id="WP_132118057.1">
    <property type="nucleotide sequence ID" value="NZ_SMJU01000007.1"/>
</dbReference>
<proteinExistence type="inferred from homology"/>
<dbReference type="PANTHER" id="PTHR13767:SF2">
    <property type="entry name" value="PSEUDOURIDYLATE SYNTHASE TRUB1"/>
    <property type="match status" value="1"/>
</dbReference>
<reference evidence="7 8" key="1">
    <citation type="submission" date="2019-02" db="EMBL/GenBank/DDBJ databases">
        <title>Arundinibacter roseus gen. nov., sp. nov., a new member of the family Cytophagaceae.</title>
        <authorList>
            <person name="Szuroczki S."/>
            <person name="Khayer B."/>
            <person name="Sproer C."/>
            <person name="Toumi M."/>
            <person name="Szabo A."/>
            <person name="Felfoldi T."/>
            <person name="Schumann P."/>
            <person name="Toth E."/>
        </authorList>
    </citation>
    <scope>NUCLEOTIDE SEQUENCE [LARGE SCALE GENOMIC DNA]</scope>
    <source>
        <strain evidence="7 8">DMA-k-7a</strain>
    </source>
</reference>
<organism evidence="7 8">
    <name type="scientific">Arundinibacter roseus</name>
    <dbReference type="NCBI Taxonomy" id="2070510"/>
    <lineage>
        <taxon>Bacteria</taxon>
        <taxon>Pseudomonadati</taxon>
        <taxon>Bacteroidota</taxon>
        <taxon>Cytophagia</taxon>
        <taxon>Cytophagales</taxon>
        <taxon>Spirosomataceae</taxon>
        <taxon>Arundinibacter</taxon>
    </lineage>
</organism>
<dbReference type="Pfam" id="PF01509">
    <property type="entry name" value="TruB_N"/>
    <property type="match status" value="1"/>
</dbReference>
<sequence>MRQSTDNQEAADEGELLLIDKPYTWTSFDVVKKLKWGCKFKKIGHAGTLDPLATGLLILCTGKRTKQIDSYQAQEKEYEGSLVLGKTTPSVDLETEFDAEYPTDHITDEALQAAAQQLTGPLQQLPPIYSAVRLNGERLYKKARRGESVEIQPRAVTVTLFEIQTHDFPTIHFRIICSKGTYIRSLVRDFGVQLESGAYLSALRRTRIGKYHVTEASELMSFIQKRREELSLNQDI</sequence>